<gene>
    <name evidence="1" type="ORF">GNI_098320</name>
</gene>
<sequence>MDTEVREAVDSLMETGATSGSVGGEAWSRLPRNLEQLSDREFAGLREEGTRRVWNSYKELLGHQSQYLRDLCVLVHSHVRICNATDAERVRPSVTGATNISQVAAKTASINSQALHTSRIFLEKEIATLVKFARELSQFEACFNNVHALEKEEKRRAVKRHDILNSGAPVKDRCRLVVMIQRFLYCMVYNKQGILTTHASVTLCECTFMGGVKKSMTG</sequence>
<reference evidence="1" key="1">
    <citation type="submission" date="2013-12" db="EMBL/GenBank/DDBJ databases">
        <authorList>
            <person name="Omoto C.K."/>
            <person name="Sibley D."/>
            <person name="Venepally P."/>
            <person name="Hadjithomas M."/>
            <person name="Karamycheva S."/>
            <person name="Brunk B."/>
            <person name="Roos D."/>
            <person name="Caler E."/>
            <person name="Lorenzi H."/>
        </authorList>
    </citation>
    <scope>NUCLEOTIDE SEQUENCE</scope>
</reference>
<comment type="caution">
    <text evidence="1">The sequence shown here is derived from an EMBL/GenBank/DDBJ whole genome shotgun (WGS) entry which is preliminary data.</text>
</comment>
<dbReference type="AlphaFoldDB" id="A0A023B4S4"/>
<dbReference type="GeneID" id="22913475"/>
<organism evidence="1 2">
    <name type="scientific">Gregarina niphandrodes</name>
    <name type="common">Septate eugregarine</name>
    <dbReference type="NCBI Taxonomy" id="110365"/>
    <lineage>
        <taxon>Eukaryota</taxon>
        <taxon>Sar</taxon>
        <taxon>Alveolata</taxon>
        <taxon>Apicomplexa</taxon>
        <taxon>Conoidasida</taxon>
        <taxon>Gregarinasina</taxon>
        <taxon>Eugregarinorida</taxon>
        <taxon>Gregarinidae</taxon>
        <taxon>Gregarina</taxon>
    </lineage>
</organism>
<accession>A0A023B4S4</accession>
<keyword evidence="2" id="KW-1185">Reference proteome</keyword>
<evidence type="ECO:0000313" key="1">
    <source>
        <dbReference type="EMBL" id="EZG57274.1"/>
    </source>
</evidence>
<protein>
    <submittedName>
        <fullName evidence="1">Uncharacterized protein</fullName>
    </submittedName>
</protein>
<name>A0A023B4S4_GRENI</name>
<dbReference type="EMBL" id="AFNH02000738">
    <property type="protein sequence ID" value="EZG57274.1"/>
    <property type="molecule type" value="Genomic_DNA"/>
</dbReference>
<proteinExistence type="predicted"/>
<dbReference type="RefSeq" id="XP_011131058.1">
    <property type="nucleotide sequence ID" value="XM_011132756.1"/>
</dbReference>
<evidence type="ECO:0000313" key="2">
    <source>
        <dbReference type="Proteomes" id="UP000019763"/>
    </source>
</evidence>
<dbReference type="Proteomes" id="UP000019763">
    <property type="component" value="Unassembled WGS sequence"/>
</dbReference>
<dbReference type="VEuPathDB" id="CryptoDB:GNI_098320"/>